<gene>
    <name evidence="1" type="ORF">EV182_007774</name>
</gene>
<name>A0ACC1HKA6_9FUNG</name>
<dbReference type="EMBL" id="JAMZIH010003734">
    <property type="protein sequence ID" value="KAJ1676637.1"/>
    <property type="molecule type" value="Genomic_DNA"/>
</dbReference>
<feature type="non-terminal residue" evidence="1">
    <location>
        <position position="1"/>
    </location>
</feature>
<dbReference type="Proteomes" id="UP001145114">
    <property type="component" value="Unassembled WGS sequence"/>
</dbReference>
<accession>A0ACC1HKA6</accession>
<protein>
    <submittedName>
        <fullName evidence="1">Uncharacterized protein</fullName>
    </submittedName>
</protein>
<evidence type="ECO:0000313" key="1">
    <source>
        <dbReference type="EMBL" id="KAJ1676637.1"/>
    </source>
</evidence>
<evidence type="ECO:0000313" key="2">
    <source>
        <dbReference type="Proteomes" id="UP001145114"/>
    </source>
</evidence>
<sequence length="173" mass="19300">SEFSIQISKKLGDIRSRLEKVDNADDRQAFGQILDCLESGEWNAITADHVDRLIRICGTTKGEEIRMSAFDLLSLVVARWPVPALDSESERVAAIVDVAVRALPSNTAMVKSESKLYYGILRMAIRTLANLMYQQPARAIVWAQLREVLEPLQACAKVANKNLQVVLATLLYK</sequence>
<proteinExistence type="predicted"/>
<keyword evidence="2" id="KW-1185">Reference proteome</keyword>
<organism evidence="1 2">
    <name type="scientific">Spiromyces aspiralis</name>
    <dbReference type="NCBI Taxonomy" id="68401"/>
    <lineage>
        <taxon>Eukaryota</taxon>
        <taxon>Fungi</taxon>
        <taxon>Fungi incertae sedis</taxon>
        <taxon>Zoopagomycota</taxon>
        <taxon>Kickxellomycotina</taxon>
        <taxon>Kickxellomycetes</taxon>
        <taxon>Kickxellales</taxon>
        <taxon>Kickxellaceae</taxon>
        <taxon>Spiromyces</taxon>
    </lineage>
</organism>
<comment type="caution">
    <text evidence="1">The sequence shown here is derived from an EMBL/GenBank/DDBJ whole genome shotgun (WGS) entry which is preliminary data.</text>
</comment>
<reference evidence="1" key="1">
    <citation type="submission" date="2022-06" db="EMBL/GenBank/DDBJ databases">
        <title>Phylogenomic reconstructions and comparative analyses of Kickxellomycotina fungi.</title>
        <authorList>
            <person name="Reynolds N.K."/>
            <person name="Stajich J.E."/>
            <person name="Barry K."/>
            <person name="Grigoriev I.V."/>
            <person name="Crous P."/>
            <person name="Smith M.E."/>
        </authorList>
    </citation>
    <scope>NUCLEOTIDE SEQUENCE</scope>
    <source>
        <strain evidence="1">RSA 2271</strain>
    </source>
</reference>